<comment type="caution">
    <text evidence="9">The sequence shown here is derived from an EMBL/GenBank/DDBJ whole genome shotgun (WGS) entry which is preliminary data.</text>
</comment>
<dbReference type="GO" id="GO:0000930">
    <property type="term" value="C:gamma-tubulin complex"/>
    <property type="evidence" value="ECO:0007669"/>
    <property type="project" value="TreeGrafter"/>
</dbReference>
<sequence>MDLLLDETNPYSIEDLWEPTYLSTRSFPTLETFTWDQAFPDLARGIFKKPANLFDNNESNVFQLDVFDLELLDPISDGETLPSSSASQIDGGREEKEKAPEEIEHIWTLESLSQPPSNVGILRSWDTFPNCDARDPAPAYLSEAGPRGFDAALSHHATDTGLENSGRVARSDAFIAALFKLGLGWNSIFFRFNEQTRKFEKDMKDVRVSGISLPAVDGLIEEILQCGTQVRSLRRFILAVPMATDTPTPISSLAHSISVLLDSLDQGILERCKLNPTLLQTQMLFRRASCLLSSLVALVKNFKNDMTDGEVISMVFTTCDHYAHQFVWLADILHEVTTRVAEPWCSLVESWIGLRPEPPTLIELSGNGRGFIDINYVSNATSNRHDVDLVFHSQAMPIFVPADHVQTIFESGKSLRLLKTFHPKHPLIRRNQVNNSISLSLQSSITWDDIDRIQQKANQYESILRTEILRYNAVNKKRSNTVSEESFPSPRLQKDLISIDNVFDLFNIEENGEEVNLLPGRSPNYPSRLATLLSETQCFNLEKSPMGESRFGPPLSSSVYLSLSPVISAQTRLVNFSCLHLLFKGHKIREHLQLQWRFQLLGDGIFSSMLSHILFDPNMQSSERKRGVMRGNYTGLRLGSRDTWPPASSELRLVLSGLLSECYDGGTLDTATARQLPGGLSFSIRELTGQELLRCKDPNSIAALDFLRLQYHAPTVLEAVITPKSLHKYDHLFKHLLRLTRMLAVVHGLVHDSKTRTRNRYTNLPRRPSNLSLVHKFRFEAQHFVQSFSEYCFHIGVGDTWTRFSKTLLKIERCIDAGDIDGTMEHARGLHLLREYHEDVLDQILFALFLSKKHAAASKLVEDIFETILSFAQVSKVIASARDDSDTATTAAADENADAKSRSNHHYDRMLGKLYTVFRKQVGGFVRFLRALDGVKARRSKGKHLDLAAWGSGSAAEAGMETESVFEHLLLRLDLTEYY</sequence>
<dbReference type="GO" id="GO:0051011">
    <property type="term" value="F:microtubule minus-end binding"/>
    <property type="evidence" value="ECO:0007669"/>
    <property type="project" value="TreeGrafter"/>
</dbReference>
<dbReference type="Pfam" id="PF17681">
    <property type="entry name" value="GCP_N_terminal"/>
    <property type="match status" value="1"/>
</dbReference>
<keyword evidence="3 5" id="KW-0493">Microtubule</keyword>
<evidence type="ECO:0000256" key="6">
    <source>
        <dbReference type="SAM" id="MobiDB-lite"/>
    </source>
</evidence>
<feature type="domain" description="Gamma tubulin complex component C-terminal" evidence="7">
    <location>
        <begin position="589"/>
        <end position="979"/>
    </location>
</feature>
<dbReference type="Proteomes" id="UP000224634">
    <property type="component" value="Unassembled WGS sequence"/>
</dbReference>
<evidence type="ECO:0000256" key="3">
    <source>
        <dbReference type="ARBA" id="ARBA00022701"/>
    </source>
</evidence>
<name>A0A2B7XRY8_POLH7</name>
<dbReference type="PANTHER" id="PTHR19302:SF70">
    <property type="entry name" value="GAMMA-TUBULIN COMPLEX COMPONENT 6"/>
    <property type="match status" value="1"/>
</dbReference>
<dbReference type="GO" id="GO:0000922">
    <property type="term" value="C:spindle pole"/>
    <property type="evidence" value="ECO:0007669"/>
    <property type="project" value="InterPro"/>
</dbReference>
<evidence type="ECO:0000256" key="2">
    <source>
        <dbReference type="ARBA" id="ARBA00022490"/>
    </source>
</evidence>
<dbReference type="AlphaFoldDB" id="A0A2B7XRY8"/>
<dbReference type="EMBL" id="PDNA01000131">
    <property type="protein sequence ID" value="PGH11531.1"/>
    <property type="molecule type" value="Genomic_DNA"/>
</dbReference>
<dbReference type="GO" id="GO:0031122">
    <property type="term" value="P:cytoplasmic microtubule organization"/>
    <property type="evidence" value="ECO:0007669"/>
    <property type="project" value="TreeGrafter"/>
</dbReference>
<reference evidence="9 10" key="1">
    <citation type="submission" date="2017-10" db="EMBL/GenBank/DDBJ databases">
        <title>Comparative genomics in systemic dimorphic fungi from Ajellomycetaceae.</title>
        <authorList>
            <person name="Munoz J.F."/>
            <person name="Mcewen J.G."/>
            <person name="Clay O.K."/>
            <person name="Cuomo C.A."/>
        </authorList>
    </citation>
    <scope>NUCLEOTIDE SEQUENCE [LARGE SCALE GENOMIC DNA]</scope>
    <source>
        <strain evidence="9 10">UAMH7299</strain>
    </source>
</reference>
<dbReference type="GO" id="GO:0051321">
    <property type="term" value="P:meiotic cell cycle"/>
    <property type="evidence" value="ECO:0007669"/>
    <property type="project" value="TreeGrafter"/>
</dbReference>
<dbReference type="GO" id="GO:0007020">
    <property type="term" value="P:microtubule nucleation"/>
    <property type="evidence" value="ECO:0007669"/>
    <property type="project" value="InterPro"/>
</dbReference>
<dbReference type="GO" id="GO:0043015">
    <property type="term" value="F:gamma-tubulin binding"/>
    <property type="evidence" value="ECO:0007669"/>
    <property type="project" value="InterPro"/>
</dbReference>
<gene>
    <name evidence="9" type="ORF">AJ80_07097</name>
</gene>
<dbReference type="Pfam" id="PF04130">
    <property type="entry name" value="GCP_C_terminal"/>
    <property type="match status" value="1"/>
</dbReference>
<dbReference type="OrthoDB" id="775571at2759"/>
<keyword evidence="4 5" id="KW-0206">Cytoskeleton</keyword>
<comment type="similarity">
    <text evidence="1 5">Belongs to the TUBGCP family.</text>
</comment>
<dbReference type="InterPro" id="IPR042241">
    <property type="entry name" value="GCP_C_sf"/>
</dbReference>
<evidence type="ECO:0000256" key="4">
    <source>
        <dbReference type="ARBA" id="ARBA00023212"/>
    </source>
</evidence>
<comment type="subcellular location">
    <subcellularLocation>
        <location evidence="5">Cytoplasm</location>
        <location evidence="5">Cytoskeleton</location>
        <location evidence="5">Microtubule organizing center</location>
    </subcellularLocation>
</comment>
<dbReference type="Gene3D" id="1.20.120.1900">
    <property type="entry name" value="Gamma-tubulin complex, C-terminal domain"/>
    <property type="match status" value="1"/>
</dbReference>
<evidence type="ECO:0000256" key="1">
    <source>
        <dbReference type="ARBA" id="ARBA00010337"/>
    </source>
</evidence>
<evidence type="ECO:0000313" key="10">
    <source>
        <dbReference type="Proteomes" id="UP000224634"/>
    </source>
</evidence>
<dbReference type="PANTHER" id="PTHR19302">
    <property type="entry name" value="GAMMA TUBULIN COMPLEX PROTEIN"/>
    <property type="match status" value="1"/>
</dbReference>
<organism evidence="9 10">
    <name type="scientific">Polytolypa hystricis (strain UAMH7299)</name>
    <dbReference type="NCBI Taxonomy" id="1447883"/>
    <lineage>
        <taxon>Eukaryota</taxon>
        <taxon>Fungi</taxon>
        <taxon>Dikarya</taxon>
        <taxon>Ascomycota</taxon>
        <taxon>Pezizomycotina</taxon>
        <taxon>Eurotiomycetes</taxon>
        <taxon>Eurotiomycetidae</taxon>
        <taxon>Onygenales</taxon>
        <taxon>Onygenales incertae sedis</taxon>
        <taxon>Polytolypa</taxon>
    </lineage>
</organism>
<keyword evidence="2 5" id="KW-0963">Cytoplasm</keyword>
<accession>A0A2B7XRY8</accession>
<dbReference type="InterPro" id="IPR041470">
    <property type="entry name" value="GCP_N"/>
</dbReference>
<dbReference type="GO" id="GO:0051225">
    <property type="term" value="P:spindle assembly"/>
    <property type="evidence" value="ECO:0007669"/>
    <property type="project" value="TreeGrafter"/>
</dbReference>
<dbReference type="InterPro" id="IPR040457">
    <property type="entry name" value="GCP_C"/>
</dbReference>
<dbReference type="InterPro" id="IPR007259">
    <property type="entry name" value="GCP"/>
</dbReference>
<evidence type="ECO:0000259" key="8">
    <source>
        <dbReference type="Pfam" id="PF17681"/>
    </source>
</evidence>
<dbReference type="GO" id="GO:0005816">
    <property type="term" value="C:spindle pole body"/>
    <property type="evidence" value="ECO:0007669"/>
    <property type="project" value="UniProtKB-ARBA"/>
</dbReference>
<protein>
    <recommendedName>
        <fullName evidence="5">Spindle pole body component</fullName>
    </recommendedName>
</protein>
<evidence type="ECO:0000256" key="5">
    <source>
        <dbReference type="RuleBase" id="RU363050"/>
    </source>
</evidence>
<feature type="domain" description="Gamma tubulin complex component protein N-terminal" evidence="8">
    <location>
        <begin position="181"/>
        <end position="584"/>
    </location>
</feature>
<dbReference type="STRING" id="1447883.A0A2B7XRY8"/>
<dbReference type="GO" id="GO:0005874">
    <property type="term" value="C:microtubule"/>
    <property type="evidence" value="ECO:0007669"/>
    <property type="project" value="UniProtKB-KW"/>
</dbReference>
<proteinExistence type="inferred from homology"/>
<feature type="region of interest" description="Disordered" evidence="6">
    <location>
        <begin position="78"/>
        <end position="99"/>
    </location>
</feature>
<dbReference type="FunFam" id="1.20.120.1900:FF:000013">
    <property type="entry name" value="Spindle pole body component"/>
    <property type="match status" value="1"/>
</dbReference>
<evidence type="ECO:0000313" key="9">
    <source>
        <dbReference type="EMBL" id="PGH11531.1"/>
    </source>
</evidence>
<keyword evidence="10" id="KW-1185">Reference proteome</keyword>
<dbReference type="GO" id="GO:0000278">
    <property type="term" value="P:mitotic cell cycle"/>
    <property type="evidence" value="ECO:0007669"/>
    <property type="project" value="TreeGrafter"/>
</dbReference>
<evidence type="ECO:0000259" key="7">
    <source>
        <dbReference type="Pfam" id="PF04130"/>
    </source>
</evidence>